<keyword evidence="1" id="KW-1133">Transmembrane helix</keyword>
<feature type="domain" description="DUF5652" evidence="2">
    <location>
        <begin position="4"/>
        <end position="59"/>
    </location>
</feature>
<evidence type="ECO:0000256" key="1">
    <source>
        <dbReference type="SAM" id="Phobius"/>
    </source>
</evidence>
<sequence>MNNLWWVIPLVVWDISWKGVALWKAAQKKNKWWFIALLLINSAGLIPMVYIFIIDNRIKTKV</sequence>
<evidence type="ECO:0000313" key="3">
    <source>
        <dbReference type="EMBL" id="OGG13969.1"/>
    </source>
</evidence>
<organism evidence="3 4">
    <name type="scientific">Candidatus Gottesmanbacteria bacterium RIFCSPHIGHO2_01_FULL_39_10</name>
    <dbReference type="NCBI Taxonomy" id="1798375"/>
    <lineage>
        <taxon>Bacteria</taxon>
        <taxon>Candidatus Gottesmaniibacteriota</taxon>
    </lineage>
</organism>
<dbReference type="Proteomes" id="UP000177383">
    <property type="component" value="Unassembled WGS sequence"/>
</dbReference>
<keyword evidence="1" id="KW-0472">Membrane</keyword>
<evidence type="ECO:0000259" key="2">
    <source>
        <dbReference type="Pfam" id="PF18893"/>
    </source>
</evidence>
<comment type="caution">
    <text evidence="3">The sequence shown here is derived from an EMBL/GenBank/DDBJ whole genome shotgun (WGS) entry which is preliminary data.</text>
</comment>
<protein>
    <recommendedName>
        <fullName evidence="2">DUF5652 domain-containing protein</fullName>
    </recommendedName>
</protein>
<feature type="transmembrane region" description="Helical" evidence="1">
    <location>
        <begin position="32"/>
        <end position="53"/>
    </location>
</feature>
<reference evidence="3 4" key="1">
    <citation type="journal article" date="2016" name="Nat. Commun.">
        <title>Thousands of microbial genomes shed light on interconnected biogeochemical processes in an aquifer system.</title>
        <authorList>
            <person name="Anantharaman K."/>
            <person name="Brown C.T."/>
            <person name="Hug L.A."/>
            <person name="Sharon I."/>
            <person name="Castelle C.J."/>
            <person name="Probst A.J."/>
            <person name="Thomas B.C."/>
            <person name="Singh A."/>
            <person name="Wilkins M.J."/>
            <person name="Karaoz U."/>
            <person name="Brodie E.L."/>
            <person name="Williams K.H."/>
            <person name="Hubbard S.S."/>
            <person name="Banfield J.F."/>
        </authorList>
    </citation>
    <scope>NUCLEOTIDE SEQUENCE [LARGE SCALE GENOMIC DNA]</scope>
</reference>
<evidence type="ECO:0000313" key="4">
    <source>
        <dbReference type="Proteomes" id="UP000177383"/>
    </source>
</evidence>
<name>A0A1F5ZNA5_9BACT</name>
<gene>
    <name evidence="3" type="ORF">A2773_03855</name>
</gene>
<dbReference type="InterPro" id="IPR043712">
    <property type="entry name" value="DUF5652"/>
</dbReference>
<keyword evidence="1" id="KW-0812">Transmembrane</keyword>
<proteinExistence type="predicted"/>
<dbReference type="Pfam" id="PF18893">
    <property type="entry name" value="DUF5652"/>
    <property type="match status" value="1"/>
</dbReference>
<dbReference type="EMBL" id="MFJE01000030">
    <property type="protein sequence ID" value="OGG13969.1"/>
    <property type="molecule type" value="Genomic_DNA"/>
</dbReference>
<accession>A0A1F5ZNA5</accession>
<dbReference type="STRING" id="1798375.A2773_03855"/>
<dbReference type="AlphaFoldDB" id="A0A1F5ZNA5"/>